<feature type="region of interest" description="Disordered" evidence="1">
    <location>
        <begin position="54"/>
        <end position="73"/>
    </location>
</feature>
<organism evidence="2 3">
    <name type="scientific">Mytilus coruscus</name>
    <name type="common">Sea mussel</name>
    <dbReference type="NCBI Taxonomy" id="42192"/>
    <lineage>
        <taxon>Eukaryota</taxon>
        <taxon>Metazoa</taxon>
        <taxon>Spiralia</taxon>
        <taxon>Lophotrochozoa</taxon>
        <taxon>Mollusca</taxon>
        <taxon>Bivalvia</taxon>
        <taxon>Autobranchia</taxon>
        <taxon>Pteriomorphia</taxon>
        <taxon>Mytilida</taxon>
        <taxon>Mytiloidea</taxon>
        <taxon>Mytilidae</taxon>
        <taxon>Mytilinae</taxon>
        <taxon>Mytilus</taxon>
    </lineage>
</organism>
<evidence type="ECO:0000313" key="3">
    <source>
        <dbReference type="Proteomes" id="UP000507470"/>
    </source>
</evidence>
<sequence length="324" mass="37166">MPLKLDEVFLDQLILKKSLSVPIICDHCLNIVKTFKNIKERLTHVIRNSASELNDELKKTPTQNSKKRMASTPASELRFKLTTKREPVISCLKLCKRFLKLANSRDQGTLANLKILIQRSNVDGKVKSRFKAHEDFVLTVSHSYFLDYVMKKFDMKDFDDTPTHKLLPENIKKLHDPSKQKICDAIMKEVIADIYIPYETQVPKKMDLKLLIANQAYQCSASLDNNTAVVPLLINGRQPIIQVPVPRLKGGCSVNVNGITIFVQEAKKGQDDLYNYVHNFLQWNMKSTIFRLQRDLPCEADDDNNHDDDVDDDDGDFEQSDQED</sequence>
<name>A0A6J8DTF2_MYTCO</name>
<evidence type="ECO:0000313" key="2">
    <source>
        <dbReference type="EMBL" id="CAC5411017.1"/>
    </source>
</evidence>
<protein>
    <submittedName>
        <fullName evidence="2">Uncharacterized protein</fullName>
    </submittedName>
</protein>
<accession>A0A6J8DTF2</accession>
<gene>
    <name evidence="2" type="ORF">MCOR_44153</name>
</gene>
<feature type="region of interest" description="Disordered" evidence="1">
    <location>
        <begin position="300"/>
        <end position="324"/>
    </location>
</feature>
<dbReference type="Proteomes" id="UP000507470">
    <property type="component" value="Unassembled WGS sequence"/>
</dbReference>
<keyword evidence="3" id="KW-1185">Reference proteome</keyword>
<evidence type="ECO:0000256" key="1">
    <source>
        <dbReference type="SAM" id="MobiDB-lite"/>
    </source>
</evidence>
<dbReference type="EMBL" id="CACVKT020007820">
    <property type="protein sequence ID" value="CAC5411017.1"/>
    <property type="molecule type" value="Genomic_DNA"/>
</dbReference>
<dbReference type="AlphaFoldDB" id="A0A6J8DTF2"/>
<reference evidence="2 3" key="1">
    <citation type="submission" date="2020-06" db="EMBL/GenBank/DDBJ databases">
        <authorList>
            <person name="Li R."/>
            <person name="Bekaert M."/>
        </authorList>
    </citation>
    <scope>NUCLEOTIDE SEQUENCE [LARGE SCALE GENOMIC DNA]</scope>
    <source>
        <strain evidence="3">wild</strain>
    </source>
</reference>
<proteinExistence type="predicted"/>
<dbReference type="OrthoDB" id="6140707at2759"/>